<sequence>MGEWEDGLGIARDRGIIDEELRDRLISLEFAREPKQQGFPMRIALLLLGSIVLLIPIFAVTVRVLGPDPSQLLIALVLLVLGAIAEAIALLVRRAKPLAFLAGIIGSCAGIPLGIAVVVLLPNDPSSATGAVGSCVAAVWSLLWFRRTNGGIPVAVMIGEIAVSIGLISDSVGLSSQSAGVLLCAFGVVGALGAIFGRIKPSLPPLVASLIVVGVGSVMQNSYGGKVVAVMGISISAVLFLLAYKRSEALMASAAAISTGVWGVVLATTLTTGAFAPIIVAAAIGVALITWGLRLSRLQK</sequence>
<reference evidence="2 3" key="1">
    <citation type="submission" date="2015-10" db="EMBL/GenBank/DDBJ databases">
        <title>Metagenome-Assembled Genomes uncover a global brackish microbiome.</title>
        <authorList>
            <person name="Hugerth L.W."/>
            <person name="Larsson J."/>
            <person name="Alneberg J."/>
            <person name="Lindh M.V."/>
            <person name="Legrand C."/>
            <person name="Pinhassi J."/>
            <person name="Andersson A.F."/>
        </authorList>
    </citation>
    <scope>NUCLEOTIDE SEQUENCE [LARGE SCALE GENOMIC DNA]</scope>
    <source>
        <strain evidence="2">BACL6 MAG-120924-bin43</strain>
    </source>
</reference>
<feature type="transmembrane region" description="Helical" evidence="1">
    <location>
        <begin position="127"/>
        <end position="145"/>
    </location>
</feature>
<proteinExistence type="predicted"/>
<accession>A0A0R2QFC2</accession>
<protein>
    <recommendedName>
        <fullName evidence="4">DUF2157 domain-containing protein</fullName>
    </recommendedName>
</protein>
<feature type="transmembrane region" description="Helical" evidence="1">
    <location>
        <begin position="99"/>
        <end position="121"/>
    </location>
</feature>
<feature type="transmembrane region" description="Helical" evidence="1">
    <location>
        <begin position="178"/>
        <end position="196"/>
    </location>
</feature>
<feature type="transmembrane region" description="Helical" evidence="1">
    <location>
        <begin position="43"/>
        <end position="66"/>
    </location>
</feature>
<keyword evidence="1" id="KW-0472">Membrane</keyword>
<dbReference type="Proteomes" id="UP000051017">
    <property type="component" value="Unassembled WGS sequence"/>
</dbReference>
<organism evidence="2 3">
    <name type="scientific">Acidimicrobiia bacterium BACL6 MAG-120924-bin43</name>
    <dbReference type="NCBI Taxonomy" id="1655583"/>
    <lineage>
        <taxon>Bacteria</taxon>
        <taxon>Bacillati</taxon>
        <taxon>Actinomycetota</taxon>
        <taxon>Acidimicrobiia</taxon>
        <taxon>acIV cluster</taxon>
    </lineage>
</organism>
<feature type="transmembrane region" description="Helical" evidence="1">
    <location>
        <begin position="72"/>
        <end position="92"/>
    </location>
</feature>
<evidence type="ECO:0008006" key="4">
    <source>
        <dbReference type="Google" id="ProtNLM"/>
    </source>
</evidence>
<evidence type="ECO:0000256" key="1">
    <source>
        <dbReference type="SAM" id="Phobius"/>
    </source>
</evidence>
<evidence type="ECO:0000313" key="2">
    <source>
        <dbReference type="EMBL" id="KRO48993.1"/>
    </source>
</evidence>
<dbReference type="AlphaFoldDB" id="A0A0R2QFC2"/>
<keyword evidence="1" id="KW-0812">Transmembrane</keyword>
<keyword evidence="1" id="KW-1133">Transmembrane helix</keyword>
<gene>
    <name evidence="2" type="ORF">ABR75_02165</name>
</gene>
<dbReference type="EMBL" id="LIBJ01000050">
    <property type="protein sequence ID" value="KRO48993.1"/>
    <property type="molecule type" value="Genomic_DNA"/>
</dbReference>
<name>A0A0R2QFC2_9ACTN</name>
<feature type="transmembrane region" description="Helical" evidence="1">
    <location>
        <begin position="152"/>
        <end position="172"/>
    </location>
</feature>
<comment type="caution">
    <text evidence="2">The sequence shown here is derived from an EMBL/GenBank/DDBJ whole genome shotgun (WGS) entry which is preliminary data.</text>
</comment>
<feature type="transmembrane region" description="Helical" evidence="1">
    <location>
        <begin position="227"/>
        <end position="244"/>
    </location>
</feature>
<evidence type="ECO:0000313" key="3">
    <source>
        <dbReference type="Proteomes" id="UP000051017"/>
    </source>
</evidence>
<feature type="transmembrane region" description="Helical" evidence="1">
    <location>
        <begin position="274"/>
        <end position="293"/>
    </location>
</feature>
<feature type="transmembrane region" description="Helical" evidence="1">
    <location>
        <begin position="249"/>
        <end position="268"/>
    </location>
</feature>
<feature type="transmembrane region" description="Helical" evidence="1">
    <location>
        <begin position="203"/>
        <end position="221"/>
    </location>
</feature>